<evidence type="ECO:0000256" key="2">
    <source>
        <dbReference type="SAM" id="SignalP"/>
    </source>
</evidence>
<proteinExistence type="predicted"/>
<dbReference type="EMBL" id="JAXUIC010000011">
    <property type="protein sequence ID" value="KAK4563194.1"/>
    <property type="molecule type" value="Genomic_DNA"/>
</dbReference>
<dbReference type="InterPro" id="IPR009646">
    <property type="entry name" value="Root_cap"/>
</dbReference>
<accession>A0AAN7IAY8</accession>
<organism evidence="3 4">
    <name type="scientific">Quercus rubra</name>
    <name type="common">Northern red oak</name>
    <name type="synonym">Quercus borealis</name>
    <dbReference type="NCBI Taxonomy" id="3512"/>
    <lineage>
        <taxon>Eukaryota</taxon>
        <taxon>Viridiplantae</taxon>
        <taxon>Streptophyta</taxon>
        <taxon>Embryophyta</taxon>
        <taxon>Tracheophyta</taxon>
        <taxon>Spermatophyta</taxon>
        <taxon>Magnoliopsida</taxon>
        <taxon>eudicotyledons</taxon>
        <taxon>Gunneridae</taxon>
        <taxon>Pentapetalae</taxon>
        <taxon>rosids</taxon>
        <taxon>fabids</taxon>
        <taxon>Fagales</taxon>
        <taxon>Fagaceae</taxon>
        <taxon>Quercus</taxon>
    </lineage>
</organism>
<keyword evidence="4" id="KW-1185">Reference proteome</keyword>
<dbReference type="PANTHER" id="PTHR31656">
    <property type="entry name" value="ROOT CAP DOMAIN-CONTAINING PROTEIN"/>
    <property type="match status" value="1"/>
</dbReference>
<feature type="region of interest" description="Disordered" evidence="1">
    <location>
        <begin position="78"/>
        <end position="215"/>
    </location>
</feature>
<evidence type="ECO:0000313" key="4">
    <source>
        <dbReference type="Proteomes" id="UP001324115"/>
    </source>
</evidence>
<evidence type="ECO:0000256" key="1">
    <source>
        <dbReference type="SAM" id="MobiDB-lite"/>
    </source>
</evidence>
<reference evidence="3 4" key="1">
    <citation type="journal article" date="2023" name="G3 (Bethesda)">
        <title>A haplotype-resolved chromosome-scale genome for Quercus rubra L. provides insights into the genetics of adaptive traits for red oak species.</title>
        <authorList>
            <person name="Kapoor B."/>
            <person name="Jenkins J."/>
            <person name="Schmutz J."/>
            <person name="Zhebentyayeva T."/>
            <person name="Kuelheim C."/>
            <person name="Coggeshall M."/>
            <person name="Heim C."/>
            <person name="Lasky J.R."/>
            <person name="Leites L."/>
            <person name="Islam-Faridi N."/>
            <person name="Romero-Severson J."/>
            <person name="DeLeo V.L."/>
            <person name="Lucas S.M."/>
            <person name="Lazic D."/>
            <person name="Gailing O."/>
            <person name="Carlson J."/>
            <person name="Staton M."/>
        </authorList>
    </citation>
    <scope>NUCLEOTIDE SEQUENCE [LARGE SCALE GENOMIC DNA]</scope>
    <source>
        <strain evidence="3">Pseudo-F2</strain>
    </source>
</reference>
<gene>
    <name evidence="3" type="ORF">RGQ29_005632</name>
</gene>
<sequence>MAQSMKTLLVPILLLMLMAIVEATPPGVAKSPSSARCSIKKYKHCYNLKLVCPKSCPHKCTVDCVSCKSMCVGYKSPPPPQTPTHSPPSYSPPSPPTKTPTPPTASTPPPSPPPTTTPPKSPPATTPTPPTTSTSPPSPPTSSPSPPPPVPTTPTPPNTSSPPPSIPSSPTSPSPTPSSPSPPPSTPSLTPPAATPPPSFPTPSPPISSSPPLAPKTVKCKNKKYPQCYNMEQVCPSSCPGGCEVDCVTCKPVCSCDRPGAVCQDPRFIGGDGITFYFHGKKDRDFCLLSDSKLHINAHFIGKRNQNMKRDFTWVQSIAILFDKHQLFIGAQKTATWEDSIDRLTLTLNNEPITLTEAEGAWWQSTSSPSVFVNRLSDTNSVMVEVEGSFRITAKVVPITEEDSRIHNYGITRENSFAHLDLGFKFFSLSNEVSGVLGQTYKPDYVSRVNIGATMPVLGGDKNFETSGLFSTDCAVARFGGSDEEASLENLELPSLSCASGIDGQGVVCKR</sequence>
<dbReference type="PRINTS" id="PR01217">
    <property type="entry name" value="PRICHEXTENSN"/>
</dbReference>
<dbReference type="Pfam" id="PF06830">
    <property type="entry name" value="Root_cap"/>
    <property type="match status" value="1"/>
</dbReference>
<feature type="compositionally biased region" description="Pro residues" evidence="1">
    <location>
        <begin position="78"/>
        <end position="214"/>
    </location>
</feature>
<feature type="chain" id="PRO_5042823338" evidence="2">
    <location>
        <begin position="24"/>
        <end position="511"/>
    </location>
</feature>
<dbReference type="Proteomes" id="UP001324115">
    <property type="component" value="Unassembled WGS sequence"/>
</dbReference>
<feature type="signal peptide" evidence="2">
    <location>
        <begin position="1"/>
        <end position="23"/>
    </location>
</feature>
<name>A0AAN7IAY8_QUERU</name>
<keyword evidence="2" id="KW-0732">Signal</keyword>
<comment type="caution">
    <text evidence="3">The sequence shown here is derived from an EMBL/GenBank/DDBJ whole genome shotgun (WGS) entry which is preliminary data.</text>
</comment>
<dbReference type="AlphaFoldDB" id="A0AAN7IAY8"/>
<protein>
    <submittedName>
        <fullName evidence="3">Uncharacterized protein</fullName>
    </submittedName>
</protein>
<evidence type="ECO:0000313" key="3">
    <source>
        <dbReference type="EMBL" id="KAK4563194.1"/>
    </source>
</evidence>